<dbReference type="EMBL" id="PKPP01001572">
    <property type="protein sequence ID" value="PWA81583.1"/>
    <property type="molecule type" value="Genomic_DNA"/>
</dbReference>
<reference evidence="3 4" key="1">
    <citation type="journal article" date="2018" name="Mol. Plant">
        <title>The genome of Artemisia annua provides insight into the evolution of Asteraceae family and artemisinin biosynthesis.</title>
        <authorList>
            <person name="Shen Q."/>
            <person name="Zhang L."/>
            <person name="Liao Z."/>
            <person name="Wang S."/>
            <person name="Yan T."/>
            <person name="Shi P."/>
            <person name="Liu M."/>
            <person name="Fu X."/>
            <person name="Pan Q."/>
            <person name="Wang Y."/>
            <person name="Lv Z."/>
            <person name="Lu X."/>
            <person name="Zhang F."/>
            <person name="Jiang W."/>
            <person name="Ma Y."/>
            <person name="Chen M."/>
            <person name="Hao X."/>
            <person name="Li L."/>
            <person name="Tang Y."/>
            <person name="Lv G."/>
            <person name="Zhou Y."/>
            <person name="Sun X."/>
            <person name="Brodelius P.E."/>
            <person name="Rose J.K.C."/>
            <person name="Tang K."/>
        </authorList>
    </citation>
    <scope>NUCLEOTIDE SEQUENCE [LARGE SCALE GENOMIC DNA]</scope>
    <source>
        <strain evidence="4">cv. Huhao1</strain>
        <tissue evidence="3">Leaf</tissue>
    </source>
</reference>
<evidence type="ECO:0000256" key="1">
    <source>
        <dbReference type="SAM" id="Phobius"/>
    </source>
</evidence>
<keyword evidence="1" id="KW-1133">Transmembrane helix</keyword>
<evidence type="ECO:0000259" key="2">
    <source>
        <dbReference type="Pfam" id="PF00122"/>
    </source>
</evidence>
<dbReference type="Gene3D" id="2.70.150.10">
    <property type="entry name" value="Calcium-transporting ATPase, cytoplasmic transduction domain A"/>
    <property type="match status" value="2"/>
</dbReference>
<sequence length="1520" mass="170435">MSRSDVNVVLLRKRESYSVSWPFVVALCFLLTIFVILPCLDIIDVFKLLVGFGVSVFLLTQWLVDFKCFLHYTKVEDVHLADACKIATFAQIVPLHSRKLAGSLTEEIYFDFQKQRFIYSHEKGTFYKLPYPAKETFGYYLNSTGYDTDSQVQIAADKWGRNVIEYPQTTFRELVKEHCMKPFFLFEVFCNGLCCLGGPGFINSGLFGLFVAFLVESLAVISQLKTLSDVRRVRVATDSRVLMVYRYGKWTRVAGTDLVPGDVVSIGRYVHQDTETEESIPADMLILEGCLIVSESILTGESIPQLKVSIKDRRPEEHLSYERDKRHVLFRGTRILHHEPDMKFHIKAPDSGCIAFVLRTGFKTNQGKLVRTSLFSREKVSIKDRRPEEHLSYKRDKRHVLFRGTRILHHEPDMKFHIKAPDSGCIAFVLRTGFKTNQGKVVRTSLFSREKVTAKSWERGLFTLLLVFSAIIAVAHLFKKGLENPNRSTHKLFLSYTLSITSVIPPELPITLSMAVVESRTQLISELGELDVSDENGRASILECLTTFWEDFTCLDVSQCMLNKTILQVASNYLESDIPKCLSQLLALGTKGSIWCRKHMKMTLMSTDDSQEEEHYGLFFQVLLDMLSHSAVVLSVLARHPVSTGKELMSAVETFILELLNLTKDSILEAKLFRGAIGFLCGIDCNLKVLITYSQGYETGFTEEEVLRIQTRGSEILKASQVILDAVICLCKAYCNNTKSDDNGRTEKDVQSSVKESDDVNHVISVVKCTVEYLVELGILAANAGGNLVTVLNLSWKGVVTLLQLGKGLLSDKLNISDIILSLISLAKGALSCAAQTWSSLIEPVSAAEAKRIFIPVKFYLINAARIISHYPSQAFSIFKDITLCILTVLTFRIFLGKDELLKSASDTLAELLEPTSVHLLNSLLNSAQLGHKHKCQILDWLFTDITTSSFVPKDDKSMDAIFSLTCASMHESKLLLLGHVALFVNLLRSAPDLEDDVKLVIAKKLEWLLNILIDEDVYSSIIALPLPLLHGSGNQNMFSSVIHAMKTFMLVASSTLVWGEVESFLLENFFHPHHLCWEIIMELWCFLVRHAESDMGNAIIDQLCTLMKTTVSCESVMDSGSVLRKLARSISMLVKCGSHSMTDRVFNFVTNSNVSKLSSAMYVALLMEGFPLNGLSDKVRSVAKQRLLTEYFNFVDVFDNDSSRERANVIFGAPVFALSAALQSLQVSMSDTEMKTIKLLSTIINKYNTSSDNSKDQYRKLLSETLGIISSMKHLYTSEEMGRVILQLQSLFISKSAVTDSGLSKCKPNLAAFVTGLGHIQFEETDNNNSKVSASWELFHMLLKERHWALAHLSMTAFGYFSARTSCNELWRFVPPDAALSFDLESGVDVNDERFMSEFKVFFEKEVANGKTTPGSNELALLVKEGLLLKQMAHKMMTIDSDAMEIDDTAQTNKKRKFPDGIGEGVSLLQNGLRVIASTLSLWQQNQLDYSDIHGEFLTRFSNLEDAVGQMAATISQAM</sequence>
<proteinExistence type="predicted"/>
<dbReference type="PANTHER" id="PTHR36702">
    <property type="entry name" value="HOLLIDAY JUNCTION RESOLVASE"/>
    <property type="match status" value="1"/>
</dbReference>
<protein>
    <recommendedName>
        <fullName evidence="2">P-type ATPase A domain-containing protein</fullName>
    </recommendedName>
</protein>
<dbReference type="InterPro" id="IPR008250">
    <property type="entry name" value="ATPase_P-typ_transduc_dom_A_sf"/>
</dbReference>
<keyword evidence="1" id="KW-0812">Transmembrane</keyword>
<evidence type="ECO:0000313" key="4">
    <source>
        <dbReference type="Proteomes" id="UP000245207"/>
    </source>
</evidence>
<dbReference type="SUPFAM" id="SSF81653">
    <property type="entry name" value="Calcium ATPase, transduction domain A"/>
    <property type="match status" value="1"/>
</dbReference>
<dbReference type="InterPro" id="IPR027902">
    <property type="entry name" value="DUF4487"/>
</dbReference>
<dbReference type="InterPro" id="IPR023298">
    <property type="entry name" value="ATPase_P-typ_TM_dom_sf"/>
</dbReference>
<dbReference type="SUPFAM" id="SSF81665">
    <property type="entry name" value="Calcium ATPase, transmembrane domain M"/>
    <property type="match status" value="1"/>
</dbReference>
<dbReference type="STRING" id="35608.A0A2U1P759"/>
<keyword evidence="1" id="KW-0472">Membrane</keyword>
<dbReference type="OrthoDB" id="1925340at2759"/>
<gene>
    <name evidence="3" type="ORF">CTI12_AA186690</name>
</gene>
<feature type="transmembrane region" description="Helical" evidence="1">
    <location>
        <begin position="21"/>
        <end position="40"/>
    </location>
</feature>
<dbReference type="InterPro" id="IPR059000">
    <property type="entry name" value="ATPase_P-type_domA"/>
</dbReference>
<organism evidence="3 4">
    <name type="scientific">Artemisia annua</name>
    <name type="common">Sweet wormwood</name>
    <dbReference type="NCBI Taxonomy" id="35608"/>
    <lineage>
        <taxon>Eukaryota</taxon>
        <taxon>Viridiplantae</taxon>
        <taxon>Streptophyta</taxon>
        <taxon>Embryophyta</taxon>
        <taxon>Tracheophyta</taxon>
        <taxon>Spermatophyta</taxon>
        <taxon>Magnoliopsida</taxon>
        <taxon>eudicotyledons</taxon>
        <taxon>Gunneridae</taxon>
        <taxon>Pentapetalae</taxon>
        <taxon>asterids</taxon>
        <taxon>campanulids</taxon>
        <taxon>Asterales</taxon>
        <taxon>Asteraceae</taxon>
        <taxon>Asteroideae</taxon>
        <taxon>Anthemideae</taxon>
        <taxon>Artemisiinae</taxon>
        <taxon>Artemisia</taxon>
    </lineage>
</organism>
<feature type="transmembrane region" description="Helical" evidence="1">
    <location>
        <begin position="46"/>
        <end position="64"/>
    </location>
</feature>
<feature type="transmembrane region" description="Helical" evidence="1">
    <location>
        <begin position="207"/>
        <end position="224"/>
    </location>
</feature>
<evidence type="ECO:0000313" key="3">
    <source>
        <dbReference type="EMBL" id="PWA81583.1"/>
    </source>
</evidence>
<feature type="transmembrane region" description="Helical" evidence="1">
    <location>
        <begin position="461"/>
        <end position="478"/>
    </location>
</feature>
<comment type="caution">
    <text evidence="3">The sequence shown here is derived from an EMBL/GenBank/DDBJ whole genome shotgun (WGS) entry which is preliminary data.</text>
</comment>
<dbReference type="PANTHER" id="PTHR36702:SF1">
    <property type="entry name" value="HOLLIDAY JUNCTION RESOLVASE"/>
    <property type="match status" value="1"/>
</dbReference>
<keyword evidence="4" id="KW-1185">Reference proteome</keyword>
<accession>A0A2U1P759</accession>
<name>A0A2U1P759_ARTAN</name>
<dbReference type="Proteomes" id="UP000245207">
    <property type="component" value="Unassembled WGS sequence"/>
</dbReference>
<feature type="domain" description="P-type ATPase A" evidence="2">
    <location>
        <begin position="244"/>
        <end position="371"/>
    </location>
</feature>
<dbReference type="Pfam" id="PF14868">
    <property type="entry name" value="DUF4487"/>
    <property type="match status" value="1"/>
</dbReference>
<dbReference type="Pfam" id="PF00122">
    <property type="entry name" value="E1-E2_ATPase"/>
    <property type="match status" value="1"/>
</dbReference>
<feature type="transmembrane region" description="Helical" evidence="1">
    <location>
        <begin position="182"/>
        <end position="201"/>
    </location>
</feature>